<name>A0A1H8D201_9PROT</name>
<dbReference type="PROSITE" id="PS50883">
    <property type="entry name" value="EAL"/>
    <property type="match status" value="1"/>
</dbReference>
<dbReference type="Gene3D" id="3.20.20.450">
    <property type="entry name" value="EAL domain"/>
    <property type="match status" value="1"/>
</dbReference>
<dbReference type="CDD" id="cd01948">
    <property type="entry name" value="EAL"/>
    <property type="match status" value="1"/>
</dbReference>
<sequence>MSISSSQEKDELARIQEATDYAVKRAENGFIVGHFFNCWLSSLFQPVFDAKTRSVAGHAAYIRSVMNEENPLSPWKVLSFGEGDAPLVRFDRLCRAVHALNYFSGSSHDGNLFVTVQPRLLESVKDDHGRAFKRILDIIGAETSRVVIEIPAEVNRNWKLLKHVISNYRSHGYRIAINYNDAGEDWVAELASLYPLYPDMVRLEASALQRLGDAGPLVEAIHHFGAQVLFREIETARQLTDAVRAGADLLQGRFLGIPEQAIEFDLLIPATTTEYRSAEASSRRIRTLQHYIDAAGI</sequence>
<evidence type="ECO:0000313" key="3">
    <source>
        <dbReference type="Proteomes" id="UP000183898"/>
    </source>
</evidence>
<feature type="domain" description="EAL" evidence="1">
    <location>
        <begin position="16"/>
        <end position="272"/>
    </location>
</feature>
<proteinExistence type="predicted"/>
<evidence type="ECO:0000259" key="1">
    <source>
        <dbReference type="PROSITE" id="PS50883"/>
    </source>
</evidence>
<dbReference type="InterPro" id="IPR035919">
    <property type="entry name" value="EAL_sf"/>
</dbReference>
<dbReference type="PANTHER" id="PTHR33121:SF76">
    <property type="entry name" value="SIGNALING PROTEIN"/>
    <property type="match status" value="1"/>
</dbReference>
<reference evidence="2 3" key="1">
    <citation type="submission" date="2016-10" db="EMBL/GenBank/DDBJ databases">
        <authorList>
            <person name="de Groot N.N."/>
        </authorList>
    </citation>
    <scope>NUCLEOTIDE SEQUENCE [LARGE SCALE GENOMIC DNA]</scope>
    <source>
        <strain evidence="2 3">Nl18</strain>
    </source>
</reference>
<dbReference type="SMART" id="SM00052">
    <property type="entry name" value="EAL"/>
    <property type="match status" value="1"/>
</dbReference>
<dbReference type="AlphaFoldDB" id="A0A1H8D201"/>
<dbReference type="InterPro" id="IPR001633">
    <property type="entry name" value="EAL_dom"/>
</dbReference>
<dbReference type="Pfam" id="PF00563">
    <property type="entry name" value="EAL"/>
    <property type="match status" value="1"/>
</dbReference>
<evidence type="ECO:0000313" key="2">
    <source>
        <dbReference type="EMBL" id="SEN01172.1"/>
    </source>
</evidence>
<accession>A0A1H8D201</accession>
<dbReference type="PANTHER" id="PTHR33121">
    <property type="entry name" value="CYCLIC DI-GMP PHOSPHODIESTERASE PDEF"/>
    <property type="match status" value="1"/>
</dbReference>
<dbReference type="RefSeq" id="WP_074744149.1">
    <property type="nucleotide sequence ID" value="NZ_FOCT01000002.1"/>
</dbReference>
<dbReference type="InterPro" id="IPR050706">
    <property type="entry name" value="Cyclic-di-GMP_PDE-like"/>
</dbReference>
<dbReference type="EMBL" id="FOCT01000002">
    <property type="protein sequence ID" value="SEN01172.1"/>
    <property type="molecule type" value="Genomic_DNA"/>
</dbReference>
<protein>
    <submittedName>
        <fullName evidence="2">EAL domain, c-di-GMP-specific phosphodiesterase class I (Or its enzymatically inactive variant)</fullName>
    </submittedName>
</protein>
<dbReference type="SUPFAM" id="SSF141868">
    <property type="entry name" value="EAL domain-like"/>
    <property type="match status" value="1"/>
</dbReference>
<gene>
    <name evidence="2" type="ORF">SAMN05216404_102127</name>
</gene>
<dbReference type="GO" id="GO:0071111">
    <property type="term" value="F:cyclic-guanylate-specific phosphodiesterase activity"/>
    <property type="evidence" value="ECO:0007669"/>
    <property type="project" value="InterPro"/>
</dbReference>
<dbReference type="Proteomes" id="UP000183898">
    <property type="component" value="Unassembled WGS sequence"/>
</dbReference>
<organism evidence="2 3">
    <name type="scientific">Nitrosospira multiformis</name>
    <dbReference type="NCBI Taxonomy" id="1231"/>
    <lineage>
        <taxon>Bacteria</taxon>
        <taxon>Pseudomonadati</taxon>
        <taxon>Pseudomonadota</taxon>
        <taxon>Betaproteobacteria</taxon>
        <taxon>Nitrosomonadales</taxon>
        <taxon>Nitrosomonadaceae</taxon>
        <taxon>Nitrosospira</taxon>
    </lineage>
</organism>